<keyword evidence="3" id="KW-1185">Reference proteome</keyword>
<reference evidence="3" key="1">
    <citation type="journal article" date="2017" name="bioRxiv">
        <title>Comparative analysis of the genomes of Stylophora pistillata and Acropora digitifera provides evidence for extensive differences between species of corals.</title>
        <authorList>
            <person name="Voolstra C.R."/>
            <person name="Li Y."/>
            <person name="Liew Y.J."/>
            <person name="Baumgarten S."/>
            <person name="Zoccola D."/>
            <person name="Flot J.-F."/>
            <person name="Tambutte S."/>
            <person name="Allemand D."/>
            <person name="Aranda M."/>
        </authorList>
    </citation>
    <scope>NUCLEOTIDE SEQUENCE [LARGE SCALE GENOMIC DNA]</scope>
</reference>
<proteinExistence type="predicted"/>
<evidence type="ECO:0000256" key="1">
    <source>
        <dbReference type="SAM" id="MobiDB-lite"/>
    </source>
</evidence>
<dbReference type="EMBL" id="LSMT01001136">
    <property type="protein sequence ID" value="PFX12915.1"/>
    <property type="molecule type" value="Genomic_DNA"/>
</dbReference>
<sequence length="353" mass="39550">MLRASESHSLFVKVIQRVASFQKGTVNIVIEGSSSTSTDANCCDSSTCMKNTALGKSPKESKKTTTRKSRSKLPQTHEKLKDFLEKTKDVRLADDGKSMKCLLCGKNPKLDNSKRSNSGYVKYFRRVHRCSVRAEVEGSKTRKIDEFYGPVEKRPRVGTQPDADIVVNVEEKTDLEDLESGTNMPDTPKEVTDTVHSVISTEGINVISEDSLAGIDSEWSECDSVCFHTFQPVTDQLEIINGNPNIMCASSSDLYAFDEGLSCVDSEESVYDTEEFYLDFDLESTQMGIDAESLLLDNEMHDEDTEALSEPFEVNYKHYNMLPICVQQADEVALTLEFPNQLEKDCPETKKHK</sequence>
<name>A0A2B4R9F5_STYPI</name>
<protein>
    <submittedName>
        <fullName evidence="2">Uncharacterized protein</fullName>
    </submittedName>
</protein>
<evidence type="ECO:0000313" key="2">
    <source>
        <dbReference type="EMBL" id="PFX12915.1"/>
    </source>
</evidence>
<feature type="region of interest" description="Disordered" evidence="1">
    <location>
        <begin position="54"/>
        <end position="74"/>
    </location>
</feature>
<dbReference type="AlphaFoldDB" id="A0A2B4R9F5"/>
<accession>A0A2B4R9F5</accession>
<gene>
    <name evidence="2" type="ORF">AWC38_SpisGene23053</name>
</gene>
<comment type="caution">
    <text evidence="2">The sequence shown here is derived from an EMBL/GenBank/DDBJ whole genome shotgun (WGS) entry which is preliminary data.</text>
</comment>
<dbReference type="Proteomes" id="UP000225706">
    <property type="component" value="Unassembled WGS sequence"/>
</dbReference>
<evidence type="ECO:0000313" key="3">
    <source>
        <dbReference type="Proteomes" id="UP000225706"/>
    </source>
</evidence>
<organism evidence="2 3">
    <name type="scientific">Stylophora pistillata</name>
    <name type="common">Smooth cauliflower coral</name>
    <dbReference type="NCBI Taxonomy" id="50429"/>
    <lineage>
        <taxon>Eukaryota</taxon>
        <taxon>Metazoa</taxon>
        <taxon>Cnidaria</taxon>
        <taxon>Anthozoa</taxon>
        <taxon>Hexacorallia</taxon>
        <taxon>Scleractinia</taxon>
        <taxon>Astrocoeniina</taxon>
        <taxon>Pocilloporidae</taxon>
        <taxon>Stylophora</taxon>
    </lineage>
</organism>